<gene>
    <name evidence="6" type="ORF">SAMN05444141_103347</name>
</gene>
<evidence type="ECO:0000256" key="2">
    <source>
        <dbReference type="ARBA" id="ARBA00023125"/>
    </source>
</evidence>
<dbReference type="Pfam" id="PF00440">
    <property type="entry name" value="TetR_N"/>
    <property type="match status" value="1"/>
</dbReference>
<dbReference type="GO" id="GO:0003677">
    <property type="term" value="F:DNA binding"/>
    <property type="evidence" value="ECO:0007669"/>
    <property type="project" value="UniProtKB-UniRule"/>
</dbReference>
<evidence type="ECO:0000256" key="4">
    <source>
        <dbReference type="PROSITE-ProRule" id="PRU00335"/>
    </source>
</evidence>
<accession>A0A1I7ATF3</accession>
<feature type="domain" description="HTH tetR-type" evidence="5">
    <location>
        <begin position="19"/>
        <end position="79"/>
    </location>
</feature>
<feature type="DNA-binding region" description="H-T-H motif" evidence="4">
    <location>
        <begin position="42"/>
        <end position="61"/>
    </location>
</feature>
<evidence type="ECO:0000313" key="7">
    <source>
        <dbReference type="Proteomes" id="UP000183371"/>
    </source>
</evidence>
<evidence type="ECO:0000313" key="6">
    <source>
        <dbReference type="EMBL" id="SFT78200.1"/>
    </source>
</evidence>
<dbReference type="InterPro" id="IPR009057">
    <property type="entry name" value="Homeodomain-like_sf"/>
</dbReference>
<dbReference type="EMBL" id="FPBD01000003">
    <property type="protein sequence ID" value="SFT78200.1"/>
    <property type="molecule type" value="Genomic_DNA"/>
</dbReference>
<organism evidence="6 7">
    <name type="scientific">Pseudovibrio denitrificans</name>
    <dbReference type="NCBI Taxonomy" id="258256"/>
    <lineage>
        <taxon>Bacteria</taxon>
        <taxon>Pseudomonadati</taxon>
        <taxon>Pseudomonadota</taxon>
        <taxon>Alphaproteobacteria</taxon>
        <taxon>Hyphomicrobiales</taxon>
        <taxon>Stappiaceae</taxon>
        <taxon>Pseudovibrio</taxon>
    </lineage>
</organism>
<dbReference type="SUPFAM" id="SSF46689">
    <property type="entry name" value="Homeodomain-like"/>
    <property type="match status" value="1"/>
</dbReference>
<protein>
    <submittedName>
        <fullName evidence="6">Transcriptional regulator, TetR family</fullName>
    </submittedName>
</protein>
<proteinExistence type="predicted"/>
<keyword evidence="3" id="KW-0804">Transcription</keyword>
<dbReference type="RefSeq" id="WP_208608896.1">
    <property type="nucleotide sequence ID" value="NZ_FPBD01000003.1"/>
</dbReference>
<evidence type="ECO:0000256" key="3">
    <source>
        <dbReference type="ARBA" id="ARBA00023163"/>
    </source>
</evidence>
<dbReference type="AlphaFoldDB" id="A0A1I7ATF3"/>
<reference evidence="7" key="1">
    <citation type="submission" date="2016-10" db="EMBL/GenBank/DDBJ databases">
        <authorList>
            <person name="Varghese N."/>
            <person name="Submissions S."/>
        </authorList>
    </citation>
    <scope>NUCLEOTIDE SEQUENCE [LARGE SCALE GENOMIC DNA]</scope>
    <source>
        <strain evidence="7">DSM 17465</strain>
    </source>
</reference>
<dbReference type="Proteomes" id="UP000183371">
    <property type="component" value="Unassembled WGS sequence"/>
</dbReference>
<keyword evidence="7" id="KW-1185">Reference proteome</keyword>
<dbReference type="InterPro" id="IPR001647">
    <property type="entry name" value="HTH_TetR"/>
</dbReference>
<evidence type="ECO:0000259" key="5">
    <source>
        <dbReference type="PROSITE" id="PS50977"/>
    </source>
</evidence>
<dbReference type="SUPFAM" id="SSF48498">
    <property type="entry name" value="Tetracyclin repressor-like, C-terminal domain"/>
    <property type="match status" value="1"/>
</dbReference>
<dbReference type="PROSITE" id="PS50977">
    <property type="entry name" value="HTH_TETR_2"/>
    <property type="match status" value="1"/>
</dbReference>
<dbReference type="Pfam" id="PF13305">
    <property type="entry name" value="TetR_C_33"/>
    <property type="match status" value="1"/>
</dbReference>
<sequence>MVTSKQEKQVPGASEYHHGRLREALLDAVEAQLPEKGPEGVSLRAAAKHAGVSSAAAFRHFKDKRAVMTAVAVRAHRGMAEHMETAATEARSAGLSVFSAKGRAYLDFALSEPAKFKTMFRTALLDETDADLVEAEARMTRLLLNDAGEDEKHAEIPAKSLLAWGAVHGLAMLSIEGGLPNTATKDKRSAILEALALLEPQDE</sequence>
<dbReference type="InterPro" id="IPR036271">
    <property type="entry name" value="Tet_transcr_reg_TetR-rel_C_sf"/>
</dbReference>
<dbReference type="InterPro" id="IPR025996">
    <property type="entry name" value="MT1864/Rv1816-like_C"/>
</dbReference>
<dbReference type="Gene3D" id="1.10.357.10">
    <property type="entry name" value="Tetracycline Repressor, domain 2"/>
    <property type="match status" value="1"/>
</dbReference>
<keyword evidence="1" id="KW-0805">Transcription regulation</keyword>
<name>A0A1I7ATF3_9HYPH</name>
<evidence type="ECO:0000256" key="1">
    <source>
        <dbReference type="ARBA" id="ARBA00023015"/>
    </source>
</evidence>
<keyword evidence="2 4" id="KW-0238">DNA-binding</keyword>